<dbReference type="Gene3D" id="3.40.920.10">
    <property type="entry name" value="Pyruvate-ferredoxin oxidoreductase, PFOR, domain III"/>
    <property type="match status" value="1"/>
</dbReference>
<evidence type="ECO:0000259" key="2">
    <source>
        <dbReference type="Pfam" id="PF01558"/>
    </source>
</evidence>
<name>X1MP76_9ZZZZ</name>
<dbReference type="GO" id="GO:0016903">
    <property type="term" value="F:oxidoreductase activity, acting on the aldehyde or oxo group of donors"/>
    <property type="evidence" value="ECO:0007669"/>
    <property type="project" value="InterPro"/>
</dbReference>
<dbReference type="Pfam" id="PF01558">
    <property type="entry name" value="POR"/>
    <property type="match status" value="1"/>
</dbReference>
<reference evidence="3" key="1">
    <citation type="journal article" date="2014" name="Front. Microbiol.">
        <title>High frequency of phylogenetically diverse reductive dehalogenase-homologous genes in deep subseafloor sedimentary metagenomes.</title>
        <authorList>
            <person name="Kawai M."/>
            <person name="Futagami T."/>
            <person name="Toyoda A."/>
            <person name="Takaki Y."/>
            <person name="Nishi S."/>
            <person name="Hori S."/>
            <person name="Arai W."/>
            <person name="Tsubouchi T."/>
            <person name="Morono Y."/>
            <person name="Uchiyama I."/>
            <person name="Ito T."/>
            <person name="Fujiyama A."/>
            <person name="Inagaki F."/>
            <person name="Takami H."/>
        </authorList>
    </citation>
    <scope>NUCLEOTIDE SEQUENCE</scope>
    <source>
        <strain evidence="3">Expedition CK06-06</strain>
    </source>
</reference>
<organism evidence="3">
    <name type="scientific">marine sediment metagenome</name>
    <dbReference type="NCBI Taxonomy" id="412755"/>
    <lineage>
        <taxon>unclassified sequences</taxon>
        <taxon>metagenomes</taxon>
        <taxon>ecological metagenomes</taxon>
    </lineage>
</organism>
<dbReference type="InterPro" id="IPR002869">
    <property type="entry name" value="Pyrv_flavodox_OxRed_cen"/>
</dbReference>
<sequence length="84" mass="9339">MSVDLTLKIGGEAGQGMQTIGYVLSKTLARGGFHLFANQDYMSRIRGGHNFFQIRVKEEPVYALSEEVDILIALDKATVKIHRS</sequence>
<feature type="domain" description="Pyruvate/ketoisovalerate oxidoreductase catalytic" evidence="2">
    <location>
        <begin position="13"/>
        <end position="82"/>
    </location>
</feature>
<accession>X1MP76</accession>
<dbReference type="EMBL" id="BARV01003522">
    <property type="protein sequence ID" value="GAI08189.1"/>
    <property type="molecule type" value="Genomic_DNA"/>
</dbReference>
<dbReference type="AlphaFoldDB" id="X1MP76"/>
<comment type="caution">
    <text evidence="3">The sequence shown here is derived from an EMBL/GenBank/DDBJ whole genome shotgun (WGS) entry which is preliminary data.</text>
</comment>
<gene>
    <name evidence="3" type="ORF">S06H3_08372</name>
</gene>
<dbReference type="InterPro" id="IPR019752">
    <property type="entry name" value="Pyrv/ketoisovalerate_OxRed_cat"/>
</dbReference>
<evidence type="ECO:0000256" key="1">
    <source>
        <dbReference type="ARBA" id="ARBA00023002"/>
    </source>
</evidence>
<protein>
    <recommendedName>
        <fullName evidence="2">Pyruvate/ketoisovalerate oxidoreductase catalytic domain-containing protein</fullName>
    </recommendedName>
</protein>
<keyword evidence="1" id="KW-0560">Oxidoreductase</keyword>
<dbReference type="SUPFAM" id="SSF53323">
    <property type="entry name" value="Pyruvate-ferredoxin oxidoreductase, PFOR, domain III"/>
    <property type="match status" value="1"/>
</dbReference>
<proteinExistence type="predicted"/>
<evidence type="ECO:0000313" key="3">
    <source>
        <dbReference type="EMBL" id="GAI08189.1"/>
    </source>
</evidence>